<evidence type="ECO:0000313" key="2">
    <source>
        <dbReference type="EMBL" id="KAG2217391.1"/>
    </source>
</evidence>
<keyword evidence="1" id="KW-0732">Signal</keyword>
<evidence type="ECO:0000313" key="3">
    <source>
        <dbReference type="Proteomes" id="UP000646827"/>
    </source>
</evidence>
<protein>
    <submittedName>
        <fullName evidence="2">Uncharacterized protein</fullName>
    </submittedName>
</protein>
<gene>
    <name evidence="2" type="ORF">INT45_005275</name>
</gene>
<keyword evidence="3" id="KW-1185">Reference proteome</keyword>
<accession>A0A8H7RUF7</accession>
<comment type="caution">
    <text evidence="2">The sequence shown here is derived from an EMBL/GenBank/DDBJ whole genome shotgun (WGS) entry which is preliminary data.</text>
</comment>
<feature type="signal peptide" evidence="1">
    <location>
        <begin position="1"/>
        <end position="20"/>
    </location>
</feature>
<name>A0A8H7RUF7_9FUNG</name>
<dbReference type="EMBL" id="JAEPRB010000302">
    <property type="protein sequence ID" value="KAG2217391.1"/>
    <property type="molecule type" value="Genomic_DNA"/>
</dbReference>
<proteinExistence type="predicted"/>
<dbReference type="AlphaFoldDB" id="A0A8H7RUF7"/>
<sequence>MKLFSTLSLIIGSFFVAVKGQGMILAYFRYTVSIPGAPDASYELVCNTPGLPSNHPMAIEACKELEAYVQLAETSKQQIDAVIRNALTPDHQNAYPPECGGIEGASFRISIGSINNEFVMGTDYDPEYRDYTYPSRCIMKMVAEQAKLSHFLPFSETDNSLVPPLNK</sequence>
<feature type="chain" id="PRO_5034022055" evidence="1">
    <location>
        <begin position="21"/>
        <end position="167"/>
    </location>
</feature>
<dbReference type="Proteomes" id="UP000646827">
    <property type="component" value="Unassembled WGS sequence"/>
</dbReference>
<organism evidence="2 3">
    <name type="scientific">Circinella minor</name>
    <dbReference type="NCBI Taxonomy" id="1195481"/>
    <lineage>
        <taxon>Eukaryota</taxon>
        <taxon>Fungi</taxon>
        <taxon>Fungi incertae sedis</taxon>
        <taxon>Mucoromycota</taxon>
        <taxon>Mucoromycotina</taxon>
        <taxon>Mucoromycetes</taxon>
        <taxon>Mucorales</taxon>
        <taxon>Lichtheimiaceae</taxon>
        <taxon>Circinella</taxon>
    </lineage>
</organism>
<evidence type="ECO:0000256" key="1">
    <source>
        <dbReference type="SAM" id="SignalP"/>
    </source>
</evidence>
<reference evidence="2 3" key="1">
    <citation type="submission" date="2020-12" db="EMBL/GenBank/DDBJ databases">
        <title>Metabolic potential, ecology and presence of endohyphal bacteria is reflected in genomic diversity of Mucoromycotina.</title>
        <authorList>
            <person name="Muszewska A."/>
            <person name="Okrasinska A."/>
            <person name="Steczkiewicz K."/>
            <person name="Drgas O."/>
            <person name="Orlowska M."/>
            <person name="Perlinska-Lenart U."/>
            <person name="Aleksandrzak-Piekarczyk T."/>
            <person name="Szatraj K."/>
            <person name="Zielenkiewicz U."/>
            <person name="Pilsyk S."/>
            <person name="Malc E."/>
            <person name="Mieczkowski P."/>
            <person name="Kruszewska J.S."/>
            <person name="Biernat P."/>
            <person name="Pawlowska J."/>
        </authorList>
    </citation>
    <scope>NUCLEOTIDE SEQUENCE [LARGE SCALE GENOMIC DNA]</scope>
    <source>
        <strain evidence="2 3">CBS 142.35</strain>
    </source>
</reference>